<keyword evidence="1" id="KW-0472">Membrane</keyword>
<evidence type="ECO:0000313" key="3">
    <source>
        <dbReference type="Proteomes" id="UP000472240"/>
    </source>
</evidence>
<dbReference type="InParanoid" id="A0A671G6U3"/>
<reference evidence="2" key="4">
    <citation type="submission" date="2025-08" db="UniProtKB">
        <authorList>
            <consortium name="Ensembl"/>
        </authorList>
    </citation>
    <scope>IDENTIFICATION</scope>
</reference>
<dbReference type="Proteomes" id="UP000472240">
    <property type="component" value="Chromosome 1"/>
</dbReference>
<accession>A0A671G6U3</accession>
<reference evidence="2 3" key="2">
    <citation type="journal article" date="2018" name="Annu Rev Anim Biosci">
        <title>Bat Biology, Genomes, and the Bat1K Project: To Generate Chromosome-Level Genomes for All Living Bat Species.</title>
        <authorList>
            <person name="Teeling E.C."/>
            <person name="Vernes S.C."/>
            <person name="Davalos L.M."/>
            <person name="Ray D.A."/>
            <person name="Gilbert M.T.P."/>
            <person name="Myers E."/>
        </authorList>
    </citation>
    <scope>NUCLEOTIDE SEQUENCE</scope>
</reference>
<reference evidence="3" key="3">
    <citation type="submission" date="2018-12" db="EMBL/GenBank/DDBJ databases">
        <title>G10K-VGP greater horseshoe bat female genome, primary haplotype.</title>
        <authorList>
            <person name="Teeling E."/>
            <person name="Myers G."/>
            <person name="Vernes S."/>
            <person name="Pippel M."/>
            <person name="Winkler S."/>
            <person name="Fedrigo O."/>
            <person name="Rhie A."/>
            <person name="Koren S."/>
            <person name="Phillippy A."/>
            <person name="Lewin H."/>
            <person name="Damas J."/>
            <person name="Howe K."/>
            <person name="Mountcastle J."/>
            <person name="Jarvis E.D."/>
        </authorList>
    </citation>
    <scope>NUCLEOTIDE SEQUENCE [LARGE SCALE GENOMIC DNA]</scope>
</reference>
<name>A0A671G6U3_RHIFE</name>
<organism evidence="2 3">
    <name type="scientific">Rhinolophus ferrumequinum</name>
    <name type="common">Greater horseshoe bat</name>
    <dbReference type="NCBI Taxonomy" id="59479"/>
    <lineage>
        <taxon>Eukaryota</taxon>
        <taxon>Metazoa</taxon>
        <taxon>Chordata</taxon>
        <taxon>Craniata</taxon>
        <taxon>Vertebrata</taxon>
        <taxon>Euteleostomi</taxon>
        <taxon>Mammalia</taxon>
        <taxon>Eutheria</taxon>
        <taxon>Laurasiatheria</taxon>
        <taxon>Chiroptera</taxon>
        <taxon>Yinpterochiroptera</taxon>
        <taxon>Rhinolophoidea</taxon>
        <taxon>Rhinolophidae</taxon>
        <taxon>Rhinolophinae</taxon>
        <taxon>Rhinolophus</taxon>
    </lineage>
</organism>
<sequence length="82" mass="9446">MAIQFSQHHLLKRLSFLHCMFLASLSKINCPYLCVFFFWVLNSIPLVYVCVFLPIACCFDYCSPVVQAKVRECDTSSIVLFS</sequence>
<dbReference type="Ensembl" id="ENSRFET00010036228.1">
    <property type="protein sequence ID" value="ENSRFEP00010033461.1"/>
    <property type="gene ID" value="ENSRFEG00010021996.1"/>
</dbReference>
<dbReference type="AlphaFoldDB" id="A0A671G6U3"/>
<keyword evidence="1" id="KW-1133">Transmembrane helix</keyword>
<evidence type="ECO:0000256" key="1">
    <source>
        <dbReference type="SAM" id="Phobius"/>
    </source>
</evidence>
<protein>
    <submittedName>
        <fullName evidence="2">Uncharacterized protein</fullName>
    </submittedName>
</protein>
<feature type="transmembrane region" description="Helical" evidence="1">
    <location>
        <begin position="36"/>
        <end position="62"/>
    </location>
</feature>
<keyword evidence="1" id="KW-0812">Transmembrane</keyword>
<keyword evidence="3" id="KW-1185">Reference proteome</keyword>
<reference evidence="2 3" key="1">
    <citation type="journal article" date="2015" name="Annu Rev Anim Biosci">
        <title>The Genome 10K Project: a way forward.</title>
        <authorList>
            <person name="Koepfli K.P."/>
            <person name="Paten B."/>
            <person name="O'Brien S.J."/>
            <person name="Koepfli K.P."/>
            <person name="Paten B."/>
            <person name="Antunes A."/>
            <person name="Belov K."/>
            <person name="Bustamante C."/>
            <person name="Castoe T.A."/>
            <person name="Clawson H."/>
            <person name="Crawford A.J."/>
            <person name="Diekhans M."/>
            <person name="Distel D."/>
            <person name="Durbin R."/>
            <person name="Earl D."/>
            <person name="Fujita M.K."/>
            <person name="Gamble T."/>
            <person name="Georges A."/>
            <person name="Gemmell N."/>
            <person name="Gilbert M.T."/>
            <person name="Graves J.M."/>
            <person name="Green R.E."/>
            <person name="Hickey G."/>
            <person name="Jarvis E.D."/>
            <person name="Johnson W."/>
            <person name="Komissarov A."/>
            <person name="Korf I."/>
            <person name="Kuhn R."/>
            <person name="Larkin D.M."/>
            <person name="Lewin H."/>
            <person name="Lopez J.V."/>
            <person name="Ma J."/>
            <person name="Marques-Bonet T."/>
            <person name="Miller W."/>
            <person name="Murphy R."/>
            <person name="Pevzner P."/>
            <person name="Shapiro B."/>
            <person name="Steiner C."/>
            <person name="Tamazian G."/>
            <person name="Venkatesh B."/>
            <person name="Wang J."/>
            <person name="Wayne R."/>
            <person name="Wiley E."/>
            <person name="Yang H."/>
            <person name="Zhang G."/>
            <person name="Haussler D."/>
            <person name="Ryder O."/>
            <person name="O'Brien S.J."/>
        </authorList>
    </citation>
    <scope>NUCLEOTIDE SEQUENCE</scope>
</reference>
<reference evidence="2" key="5">
    <citation type="submission" date="2025-09" db="UniProtKB">
        <authorList>
            <consortium name="Ensembl"/>
        </authorList>
    </citation>
    <scope>IDENTIFICATION</scope>
</reference>
<proteinExistence type="predicted"/>
<evidence type="ECO:0000313" key="2">
    <source>
        <dbReference type="Ensembl" id="ENSRFEP00010033461.1"/>
    </source>
</evidence>